<evidence type="ECO:0000313" key="3">
    <source>
        <dbReference type="Proteomes" id="UP001357733"/>
    </source>
</evidence>
<proteinExistence type="predicted"/>
<reference evidence="2 3" key="1">
    <citation type="submission" date="2024-01" db="EMBL/GenBank/DDBJ databases">
        <title>Complete genome sequence of Citroniella saccharovorans strain M6.X9, isolated from human fecal sample.</title>
        <authorList>
            <person name="Cheng G."/>
            <person name="Westerholm M."/>
            <person name="Schnurer A."/>
        </authorList>
    </citation>
    <scope>NUCLEOTIDE SEQUENCE [LARGE SCALE GENOMIC DNA]</scope>
    <source>
        <strain evidence="2 3">DSM 29873</strain>
    </source>
</reference>
<dbReference type="EMBL" id="JAYKOT010000003">
    <property type="protein sequence ID" value="MEB3429937.1"/>
    <property type="molecule type" value="Genomic_DNA"/>
</dbReference>
<evidence type="ECO:0000259" key="1">
    <source>
        <dbReference type="SMART" id="SM00278"/>
    </source>
</evidence>
<feature type="domain" description="Helix-hairpin-helix DNA-binding motif class 1" evidence="1">
    <location>
        <begin position="205"/>
        <end position="224"/>
    </location>
</feature>
<keyword evidence="3" id="KW-1185">Reference proteome</keyword>
<dbReference type="InterPro" id="IPR003583">
    <property type="entry name" value="Hlx-hairpin-Hlx_DNA-bd_motif"/>
</dbReference>
<gene>
    <name evidence="2" type="ORF">VLK81_07945</name>
</gene>
<protein>
    <submittedName>
        <fullName evidence="2">DUF655 domain-containing protein</fullName>
    </submittedName>
</protein>
<evidence type="ECO:0000313" key="2">
    <source>
        <dbReference type="EMBL" id="MEB3429937.1"/>
    </source>
</evidence>
<dbReference type="InterPro" id="IPR010994">
    <property type="entry name" value="RuvA_2-like"/>
</dbReference>
<dbReference type="GO" id="GO:0015627">
    <property type="term" value="C:type II protein secretion system complex"/>
    <property type="evidence" value="ECO:0007669"/>
    <property type="project" value="TreeGrafter"/>
</dbReference>
<dbReference type="RefSeq" id="WP_324620091.1">
    <property type="nucleotide sequence ID" value="NZ_JAYKOT010000003.1"/>
</dbReference>
<dbReference type="SUPFAM" id="SSF142984">
    <property type="entry name" value="Nqo1 middle domain-like"/>
    <property type="match status" value="1"/>
</dbReference>
<dbReference type="Pfam" id="PF10531">
    <property type="entry name" value="SLBB"/>
    <property type="match status" value="1"/>
</dbReference>
<feature type="domain" description="Helix-hairpin-helix DNA-binding motif class 1" evidence="1">
    <location>
        <begin position="176"/>
        <end position="195"/>
    </location>
</feature>
<dbReference type="Pfam" id="PF12836">
    <property type="entry name" value="HHH_3"/>
    <property type="match status" value="1"/>
</dbReference>
<dbReference type="GO" id="GO:0003677">
    <property type="term" value="F:DNA binding"/>
    <property type="evidence" value="ECO:0007669"/>
    <property type="project" value="InterPro"/>
</dbReference>
<dbReference type="GO" id="GO:0006281">
    <property type="term" value="P:DNA repair"/>
    <property type="evidence" value="ECO:0007669"/>
    <property type="project" value="InterPro"/>
</dbReference>
<dbReference type="GO" id="GO:0015628">
    <property type="term" value="P:protein secretion by the type II secretion system"/>
    <property type="evidence" value="ECO:0007669"/>
    <property type="project" value="TreeGrafter"/>
</dbReference>
<dbReference type="SUPFAM" id="SSF47781">
    <property type="entry name" value="RuvA domain 2-like"/>
    <property type="match status" value="1"/>
</dbReference>
<dbReference type="InterPro" id="IPR004509">
    <property type="entry name" value="Competence_ComEA_HhH"/>
</dbReference>
<dbReference type="InterPro" id="IPR051675">
    <property type="entry name" value="Endo/Exo/Phosphatase_dom_1"/>
</dbReference>
<dbReference type="PANTHER" id="PTHR21180:SF32">
    <property type="entry name" value="ENDONUCLEASE_EXONUCLEASE_PHOSPHATASE FAMILY DOMAIN-CONTAINING PROTEIN 1"/>
    <property type="match status" value="1"/>
</dbReference>
<dbReference type="PANTHER" id="PTHR21180">
    <property type="entry name" value="ENDONUCLEASE/EXONUCLEASE/PHOSPHATASE FAMILY DOMAIN-CONTAINING PROTEIN 1"/>
    <property type="match status" value="1"/>
</dbReference>
<dbReference type="AlphaFoldDB" id="A0AAW9MZG7"/>
<name>A0AAW9MZG7_9FIRM</name>
<comment type="caution">
    <text evidence="2">The sequence shown here is derived from an EMBL/GenBank/DDBJ whole genome shotgun (WGS) entry which is preliminary data.</text>
</comment>
<dbReference type="Proteomes" id="UP001357733">
    <property type="component" value="Unassembled WGS sequence"/>
</dbReference>
<dbReference type="Gene3D" id="1.10.150.320">
    <property type="entry name" value="Photosystem II 12 kDa extrinsic protein"/>
    <property type="match status" value="1"/>
</dbReference>
<dbReference type="Gene3D" id="3.10.560.10">
    <property type="entry name" value="Outer membrane lipoprotein wza domain like"/>
    <property type="match status" value="1"/>
</dbReference>
<dbReference type="SMART" id="SM00278">
    <property type="entry name" value="HhH1"/>
    <property type="match status" value="2"/>
</dbReference>
<accession>A0AAW9MZG7</accession>
<sequence length="227" mass="25886">MNFKKYGDKILVFFVLVLFLLVFLFKGGFNNYSENILTDGNDKDMNFFYSNDSANKNQNTQDNDINIKKSSDEDENEKIIVHVSGEVKNPGIYEFEDGDRVNDAIEKAGGLTENAYKDGINLALKLRDEMKVTIYTLEEYKKLGLDENSSDNFQISGLYDTKDKNGKVSLNRASKEELMTLPGVGPKTADKIIEYREKNKFESIEDIKNINGIGDKTFERLKDLIQI</sequence>
<dbReference type="InterPro" id="IPR019554">
    <property type="entry name" value="Soluble_ligand-bd"/>
</dbReference>
<organism evidence="2 3">
    <name type="scientific">Citroniella saccharovorans</name>
    <dbReference type="NCBI Taxonomy" id="2053367"/>
    <lineage>
        <taxon>Bacteria</taxon>
        <taxon>Bacillati</taxon>
        <taxon>Bacillota</taxon>
        <taxon>Tissierellia</taxon>
        <taxon>Tissierellales</taxon>
        <taxon>Peptoniphilaceae</taxon>
        <taxon>Citroniella</taxon>
    </lineage>
</organism>
<dbReference type="NCBIfam" id="TIGR00426">
    <property type="entry name" value="competence protein ComEA helix-hairpin-helix repeat region"/>
    <property type="match status" value="1"/>
</dbReference>